<dbReference type="Pfam" id="PF05378">
    <property type="entry name" value="Hydant_A_N"/>
    <property type="match status" value="1"/>
</dbReference>
<evidence type="ECO:0000259" key="1">
    <source>
        <dbReference type="Pfam" id="PF01968"/>
    </source>
</evidence>
<dbReference type="KEGG" id="qdo:H9Q78_04490"/>
<dbReference type="PANTHER" id="PTHR11365">
    <property type="entry name" value="5-OXOPROLINASE RELATED"/>
    <property type="match status" value="1"/>
</dbReference>
<dbReference type="RefSeq" id="WP_249303817.1">
    <property type="nucleotide sequence ID" value="NZ_CP060634.1"/>
</dbReference>
<proteinExistence type="predicted"/>
<dbReference type="InterPro" id="IPR008040">
    <property type="entry name" value="Hydant_A_N"/>
</dbReference>
<keyword evidence="5" id="KW-1185">Reference proteome</keyword>
<gene>
    <name evidence="4" type="ORF">H9Q78_04490</name>
</gene>
<dbReference type="GO" id="GO:0006749">
    <property type="term" value="P:glutathione metabolic process"/>
    <property type="evidence" value="ECO:0007669"/>
    <property type="project" value="TreeGrafter"/>
</dbReference>
<dbReference type="InterPro" id="IPR002821">
    <property type="entry name" value="Hydantoinase_A"/>
</dbReference>
<reference evidence="4 5" key="1">
    <citation type="submission" date="2020-08" db="EMBL/GenBank/DDBJ databases">
        <authorList>
            <person name="Liu C."/>
            <person name="Sun Q."/>
        </authorList>
    </citation>
    <scope>NUCLEOTIDE SEQUENCE [LARGE SCALE GENOMIC DNA]</scope>
    <source>
        <strain evidence="4 5">NSJ-38</strain>
    </source>
</reference>
<dbReference type="InterPro" id="IPR045079">
    <property type="entry name" value="Oxoprolinase-like"/>
</dbReference>
<dbReference type="Proteomes" id="UP000515823">
    <property type="component" value="Chromosome"/>
</dbReference>
<dbReference type="AlphaFoldDB" id="A0A7G9G6G6"/>
<dbReference type="GO" id="GO:0017168">
    <property type="term" value="F:5-oxoprolinase (ATP-hydrolyzing) activity"/>
    <property type="evidence" value="ECO:0007669"/>
    <property type="project" value="TreeGrafter"/>
</dbReference>
<evidence type="ECO:0000259" key="3">
    <source>
        <dbReference type="Pfam" id="PF19278"/>
    </source>
</evidence>
<evidence type="ECO:0000259" key="2">
    <source>
        <dbReference type="Pfam" id="PF05378"/>
    </source>
</evidence>
<feature type="domain" description="Acetophenone carboxylase-like C-terminal" evidence="3">
    <location>
        <begin position="505"/>
        <end position="670"/>
    </location>
</feature>
<name>A0A7G9G6G6_9FIRM</name>
<feature type="domain" description="Hydantoinase/oxoprolinase N-terminal" evidence="2">
    <location>
        <begin position="5"/>
        <end position="183"/>
    </location>
</feature>
<feature type="domain" description="Hydantoinase A/oxoprolinase" evidence="1">
    <location>
        <begin position="205"/>
        <end position="488"/>
    </location>
</feature>
<protein>
    <submittedName>
        <fullName evidence="4">Hydantoinase/oxoprolinase family protein</fullName>
    </submittedName>
</protein>
<accession>A0A7G9G6G6</accession>
<organism evidence="4 5">
    <name type="scientific">Qiania dongpingensis</name>
    <dbReference type="NCBI Taxonomy" id="2763669"/>
    <lineage>
        <taxon>Bacteria</taxon>
        <taxon>Bacillati</taxon>
        <taxon>Bacillota</taxon>
        <taxon>Clostridia</taxon>
        <taxon>Lachnospirales</taxon>
        <taxon>Lachnospiraceae</taxon>
        <taxon>Qiania</taxon>
    </lineage>
</organism>
<sequence>MNKIRIGVDVGGTNTDICAIDETTGELMVYKLPSSLKDQSQAVVGGVRKIVEKYGLNYENVDRFIHGTTVATNAILESRGARTALVTTKGFRDLLEIGRQKRPDLYDLQMDKAPVLVPRNLRFELTERMNYKGEILDALQDEEILALIEELKKSGAEAVAVLFLNAYLNPENEARVKALIEEHMPGIYISTSSEISNQFREFERLCGTVLNSFVGPEVKKYLDSLRHTLEQIGIKKVYINHSNGGLMSIREAATYPIKTGLSGPAAGVIGVQYLTNLIDYKNVITLDVGGTSTDISMIVNGNIESSKDKNISGYPVRIPSIDISTIGAGGGSIAWVDSGGILKVGPQSAGADPGPACYARGGKEATITDARVILGHLNNKELLNGQLPIDSKLSFKAVENLSEKIDMNVEETARGIITVGNSNIVKEIKNVTVEKGYNPTDFSLVAFGGAGPLHAAELIEELNMSTAIIPKAPGLLAAYGLLTEDMRRDFVQTSVMDLNHTPFSCITDMYSCLKKEAVIWFDKENILEENRQLEYYLDMRYKGQNYEIVVSIDDSITSMEDLTRQFTETYMRLYSYTSADEIQIVNFGLSAIGHISKPQIEREDFVGEDASAAVMGSRMVLMEDGSREKYILYDRDLLHCGNVIPGPAIVEQMDSTTIILKNQKAVVDEYFNMIITRTGGRFHESH</sequence>
<dbReference type="Pfam" id="PF01968">
    <property type="entry name" value="Hydantoinase_A"/>
    <property type="match status" value="1"/>
</dbReference>
<evidence type="ECO:0000313" key="5">
    <source>
        <dbReference type="Proteomes" id="UP000515823"/>
    </source>
</evidence>
<evidence type="ECO:0000313" key="4">
    <source>
        <dbReference type="EMBL" id="QNM06398.1"/>
    </source>
</evidence>
<dbReference type="GO" id="GO:0005829">
    <property type="term" value="C:cytosol"/>
    <property type="evidence" value="ECO:0007669"/>
    <property type="project" value="TreeGrafter"/>
</dbReference>
<dbReference type="InterPro" id="IPR049517">
    <property type="entry name" value="ACX-like_C"/>
</dbReference>
<dbReference type="InterPro" id="IPR043129">
    <property type="entry name" value="ATPase_NBD"/>
</dbReference>
<dbReference type="SUPFAM" id="SSF53067">
    <property type="entry name" value="Actin-like ATPase domain"/>
    <property type="match status" value="1"/>
</dbReference>
<dbReference type="PANTHER" id="PTHR11365:SF23">
    <property type="entry name" value="HYPOTHETICAL 5-OXOPROLINASE (EUROFUNG)-RELATED"/>
    <property type="match status" value="1"/>
</dbReference>
<dbReference type="EMBL" id="CP060634">
    <property type="protein sequence ID" value="QNM06398.1"/>
    <property type="molecule type" value="Genomic_DNA"/>
</dbReference>
<dbReference type="Pfam" id="PF19278">
    <property type="entry name" value="Hydant_A_C"/>
    <property type="match status" value="1"/>
</dbReference>